<evidence type="ECO:0000256" key="2">
    <source>
        <dbReference type="ARBA" id="ARBA00004906"/>
    </source>
</evidence>
<dbReference type="SMART" id="SM00185">
    <property type="entry name" value="ARM"/>
    <property type="match status" value="6"/>
</dbReference>
<dbReference type="CDD" id="cd16664">
    <property type="entry name" value="RING-Ubox_PUB"/>
    <property type="match status" value="1"/>
</dbReference>
<evidence type="ECO:0000256" key="5">
    <source>
        <dbReference type="SAM" id="MobiDB-lite"/>
    </source>
</evidence>
<dbReference type="AlphaFoldDB" id="A0AAV8RM87"/>
<dbReference type="EC" id="2.3.2.27" evidence="3"/>
<name>A0AAV8RM87_ENSVE</name>
<feature type="region of interest" description="Disordered" evidence="5">
    <location>
        <begin position="1008"/>
        <end position="1034"/>
    </location>
</feature>
<keyword evidence="8" id="KW-1185">Reference proteome</keyword>
<dbReference type="InterPro" id="IPR011989">
    <property type="entry name" value="ARM-like"/>
</dbReference>
<dbReference type="InterPro" id="IPR000225">
    <property type="entry name" value="Armadillo"/>
</dbReference>
<dbReference type="GO" id="GO:0016567">
    <property type="term" value="P:protein ubiquitination"/>
    <property type="evidence" value="ECO:0007669"/>
    <property type="project" value="InterPro"/>
</dbReference>
<proteinExistence type="predicted"/>
<evidence type="ECO:0000256" key="4">
    <source>
        <dbReference type="ARBA" id="ARBA00022679"/>
    </source>
</evidence>
<dbReference type="Pfam" id="PF04564">
    <property type="entry name" value="U-box"/>
    <property type="match status" value="1"/>
</dbReference>
<dbReference type="Gene3D" id="3.30.40.10">
    <property type="entry name" value="Zinc/RING finger domain, C3HC4 (zinc finger)"/>
    <property type="match status" value="1"/>
</dbReference>
<evidence type="ECO:0000256" key="1">
    <source>
        <dbReference type="ARBA" id="ARBA00000900"/>
    </source>
</evidence>
<sequence length="1034" mass="114949">MSVKDQKVVVVESLLAAISDIMSSVASVEIEHQTFMELGCYLHRISPVIMELRTIKNGSPSALQILQSLSAKVKLANNLVEKCSTGAKSIRDDDLKFITEELEEVIRKLGQDLSTIPLSIFQNKKYAEITVQSLSREMKNVCFHINGTGNCITDEHKLENSSIEQLVKRKEADLVPSSDEKNILHSTWSGYEPRLGDFLDAWKYASGSIDTLSQIAEYSEPLYDTFFCPITKRIMDDPVTIESGITFERKAIAEWFGRFKDVSETITCPATGTKLQSRVLNSNIAIRTIIAEWKRRNEVKRIKVALNVLLLDKSEAMVLDAIRDLNILSQKRRYNREEMHILGITKLLTSFLEHKNMMVRTEALKLLRLLVKDQEGKVIVANTNALERTTEMLSSNNASERHESIAFLLELSETETLLENIGSTAGCILTLIIMKYNESAGSLAAERAEIILKNLEKYPRNIKSMAENGYLEPLLDHLVSGTEEVQIQMASYLSELILEHDMKTYVAEKAAKVLIKMVTNTHTIITHRAAFGALVQISSHPLNNQMLVNAGIIPILMEEMFACGVHDTYIDFKEQAATILANIAKSTIDLETIQVDKHGHTITSHYSIYNIARMLKCSKSDKLNINLIKILLYMAKIPKHIATVVSVIKETEVSYTLIEELNSPVEVLVVAAAKLLTALSSHIGHTIAEGLCKTQGQPEGLIKSYDIDQITKKHAISVNLIAKLPHKNLTLNLSLLRQGTVPAIISRMQGILRGESRTTRYTRCYLEGLVGVLVRLTATLFDQEILQMARGQNLTSVFTELLVRTAGSDEVQRLAAAGLENLSSQSVHLSRPPEVRNPSRRRFLSKSFSSSSQEAKKSQRVQLCPVHKGACSSSTTFCLLESGAVERLLSCLEQKNPEVVEAALSAVSTLLDERVDVEESVRVLGEGDALSFVLGALREHREEGVRQKCFLVIERFLMGGGDGIVGEISNDRMVCAALVTAVHKGSGSSKKMAENILRIARIGTTQPMHETKEISPFQGDKKTTVNDDDSYDDT</sequence>
<evidence type="ECO:0000313" key="7">
    <source>
        <dbReference type="EMBL" id="KAJ8500338.1"/>
    </source>
</evidence>
<comment type="catalytic activity">
    <reaction evidence="1">
        <text>S-ubiquitinyl-[E2 ubiquitin-conjugating enzyme]-L-cysteine + [acceptor protein]-L-lysine = [E2 ubiquitin-conjugating enzyme]-L-cysteine + N(6)-ubiquitinyl-[acceptor protein]-L-lysine.</text>
        <dbReference type="EC" id="2.3.2.27"/>
    </reaction>
</comment>
<evidence type="ECO:0000259" key="6">
    <source>
        <dbReference type="PROSITE" id="PS51698"/>
    </source>
</evidence>
<dbReference type="PANTHER" id="PTHR45958">
    <property type="entry name" value="RING-TYPE E3 UBIQUITIN TRANSFERASE"/>
    <property type="match status" value="1"/>
</dbReference>
<dbReference type="Proteomes" id="UP001222027">
    <property type="component" value="Unassembled WGS sequence"/>
</dbReference>
<organism evidence="7 8">
    <name type="scientific">Ensete ventricosum</name>
    <name type="common">Abyssinian banana</name>
    <name type="synonym">Musa ensete</name>
    <dbReference type="NCBI Taxonomy" id="4639"/>
    <lineage>
        <taxon>Eukaryota</taxon>
        <taxon>Viridiplantae</taxon>
        <taxon>Streptophyta</taxon>
        <taxon>Embryophyta</taxon>
        <taxon>Tracheophyta</taxon>
        <taxon>Spermatophyta</taxon>
        <taxon>Magnoliopsida</taxon>
        <taxon>Liliopsida</taxon>
        <taxon>Zingiberales</taxon>
        <taxon>Musaceae</taxon>
        <taxon>Ensete</taxon>
    </lineage>
</organism>
<keyword evidence="4" id="KW-0808">Transferase</keyword>
<comment type="caution">
    <text evidence="7">The sequence shown here is derived from an EMBL/GenBank/DDBJ whole genome shotgun (WGS) entry which is preliminary data.</text>
</comment>
<reference evidence="7 8" key="1">
    <citation type="submission" date="2022-12" db="EMBL/GenBank/DDBJ databases">
        <title>Chromosome-scale assembly of the Ensete ventricosum genome.</title>
        <authorList>
            <person name="Dussert Y."/>
            <person name="Stocks J."/>
            <person name="Wendawek A."/>
            <person name="Woldeyes F."/>
            <person name="Nichols R.A."/>
            <person name="Borrell J.S."/>
        </authorList>
    </citation>
    <scope>NUCLEOTIDE SEQUENCE [LARGE SCALE GENOMIC DNA]</scope>
    <source>
        <strain evidence="8">cv. Maze</strain>
        <tissue evidence="7">Seeds</tissue>
    </source>
</reference>
<dbReference type="Gene3D" id="1.25.10.10">
    <property type="entry name" value="Leucine-rich Repeat Variant"/>
    <property type="match status" value="3"/>
</dbReference>
<dbReference type="SMART" id="SM00504">
    <property type="entry name" value="Ubox"/>
    <property type="match status" value="1"/>
</dbReference>
<dbReference type="Pfam" id="PF00514">
    <property type="entry name" value="Arm"/>
    <property type="match status" value="1"/>
</dbReference>
<evidence type="ECO:0000313" key="8">
    <source>
        <dbReference type="Proteomes" id="UP001222027"/>
    </source>
</evidence>
<dbReference type="InterPro" id="IPR013083">
    <property type="entry name" value="Znf_RING/FYVE/PHD"/>
</dbReference>
<gene>
    <name evidence="7" type="ORF">OPV22_010890</name>
</gene>
<dbReference type="EMBL" id="JAQQAF010000003">
    <property type="protein sequence ID" value="KAJ8500338.1"/>
    <property type="molecule type" value="Genomic_DNA"/>
</dbReference>
<accession>A0AAV8RM87</accession>
<dbReference type="InterPro" id="IPR045210">
    <property type="entry name" value="RING-Ubox_PUB"/>
</dbReference>
<comment type="pathway">
    <text evidence="2">Protein modification; protein ubiquitination.</text>
</comment>
<dbReference type="SUPFAM" id="SSF57850">
    <property type="entry name" value="RING/U-box"/>
    <property type="match status" value="1"/>
</dbReference>
<feature type="compositionally biased region" description="Basic and acidic residues" evidence="5">
    <location>
        <begin position="1009"/>
        <end position="1025"/>
    </location>
</feature>
<dbReference type="GO" id="GO:0061630">
    <property type="term" value="F:ubiquitin protein ligase activity"/>
    <property type="evidence" value="ECO:0007669"/>
    <property type="project" value="UniProtKB-EC"/>
</dbReference>
<protein>
    <recommendedName>
        <fullName evidence="3">RING-type E3 ubiquitin transferase</fullName>
        <ecNumber evidence="3">2.3.2.27</ecNumber>
    </recommendedName>
</protein>
<dbReference type="SUPFAM" id="SSF48371">
    <property type="entry name" value="ARM repeat"/>
    <property type="match status" value="1"/>
</dbReference>
<evidence type="ECO:0000256" key="3">
    <source>
        <dbReference type="ARBA" id="ARBA00012483"/>
    </source>
</evidence>
<dbReference type="InterPro" id="IPR052608">
    <property type="entry name" value="U-box_domain_protein"/>
</dbReference>
<dbReference type="InterPro" id="IPR003613">
    <property type="entry name" value="Ubox_domain"/>
</dbReference>
<dbReference type="PANTHER" id="PTHR45958:SF4">
    <property type="entry name" value="U-BOX DOMAIN-CONTAINING PROTEIN 42-RELATED"/>
    <property type="match status" value="1"/>
</dbReference>
<feature type="domain" description="U-box" evidence="6">
    <location>
        <begin position="221"/>
        <end position="300"/>
    </location>
</feature>
<dbReference type="PROSITE" id="PS51698">
    <property type="entry name" value="U_BOX"/>
    <property type="match status" value="1"/>
</dbReference>
<dbReference type="InterPro" id="IPR016024">
    <property type="entry name" value="ARM-type_fold"/>
</dbReference>